<keyword evidence="2" id="KW-1185">Reference proteome</keyword>
<name>A0AAD3XZZ1_NEPGR</name>
<gene>
    <name evidence="1" type="ORF">Nepgr_023939</name>
</gene>
<organism evidence="1 2">
    <name type="scientific">Nepenthes gracilis</name>
    <name type="common">Slender pitcher plant</name>
    <dbReference type="NCBI Taxonomy" id="150966"/>
    <lineage>
        <taxon>Eukaryota</taxon>
        <taxon>Viridiplantae</taxon>
        <taxon>Streptophyta</taxon>
        <taxon>Embryophyta</taxon>
        <taxon>Tracheophyta</taxon>
        <taxon>Spermatophyta</taxon>
        <taxon>Magnoliopsida</taxon>
        <taxon>eudicotyledons</taxon>
        <taxon>Gunneridae</taxon>
        <taxon>Pentapetalae</taxon>
        <taxon>Caryophyllales</taxon>
        <taxon>Nepenthaceae</taxon>
        <taxon>Nepenthes</taxon>
    </lineage>
</organism>
<dbReference type="EMBL" id="BSYO01000024">
    <property type="protein sequence ID" value="GMH22096.1"/>
    <property type="molecule type" value="Genomic_DNA"/>
</dbReference>
<dbReference type="Proteomes" id="UP001279734">
    <property type="component" value="Unassembled WGS sequence"/>
</dbReference>
<protein>
    <submittedName>
        <fullName evidence="1">Uncharacterized protein</fullName>
    </submittedName>
</protein>
<dbReference type="AlphaFoldDB" id="A0AAD3XZZ1"/>
<reference evidence="1" key="1">
    <citation type="submission" date="2023-05" db="EMBL/GenBank/DDBJ databases">
        <title>Nepenthes gracilis genome sequencing.</title>
        <authorList>
            <person name="Fukushima K."/>
        </authorList>
    </citation>
    <scope>NUCLEOTIDE SEQUENCE</scope>
    <source>
        <strain evidence="1">SING2019-196</strain>
    </source>
</reference>
<comment type="caution">
    <text evidence="1">The sequence shown here is derived from an EMBL/GenBank/DDBJ whole genome shotgun (WGS) entry which is preliminary data.</text>
</comment>
<evidence type="ECO:0000313" key="2">
    <source>
        <dbReference type="Proteomes" id="UP001279734"/>
    </source>
</evidence>
<sequence>MVVGSCCSFVGRAGTMMYLEWLSCCLWWCDASAPMCNHLMAAEGGLGLLLEWCRILLEGSATAAGFALVLLSGGAAPSLCIRYLSVLRTDAIWEVHCDYDANCIGFVEPWSQGVFCAAATRFSIADGGTDCLAMPL</sequence>
<evidence type="ECO:0000313" key="1">
    <source>
        <dbReference type="EMBL" id="GMH22096.1"/>
    </source>
</evidence>
<accession>A0AAD3XZZ1</accession>
<proteinExistence type="predicted"/>